<comment type="caution">
    <text evidence="1">The sequence shown here is derived from an EMBL/GenBank/DDBJ whole genome shotgun (WGS) entry which is preliminary data.</text>
</comment>
<dbReference type="AlphaFoldDB" id="A0A2J8MJ00"/>
<evidence type="ECO:0000313" key="2">
    <source>
        <dbReference type="Proteomes" id="UP000236370"/>
    </source>
</evidence>
<feature type="non-terminal residue" evidence="1">
    <location>
        <position position="1"/>
    </location>
</feature>
<reference evidence="1 2" key="1">
    <citation type="submission" date="2017-12" db="EMBL/GenBank/DDBJ databases">
        <title>High-resolution comparative analysis of great ape genomes.</title>
        <authorList>
            <person name="Pollen A."/>
            <person name="Hastie A."/>
            <person name="Hormozdiari F."/>
            <person name="Dougherty M."/>
            <person name="Liu R."/>
            <person name="Chaisson M."/>
            <person name="Hoppe E."/>
            <person name="Hill C."/>
            <person name="Pang A."/>
            <person name="Hillier L."/>
            <person name="Baker C."/>
            <person name="Armstrong J."/>
            <person name="Shendure J."/>
            <person name="Paten B."/>
            <person name="Wilson R."/>
            <person name="Chao H."/>
            <person name="Schneider V."/>
            <person name="Ventura M."/>
            <person name="Kronenberg Z."/>
            <person name="Murali S."/>
            <person name="Gordon D."/>
            <person name="Cantsilieris S."/>
            <person name="Munson K."/>
            <person name="Nelson B."/>
            <person name="Raja A."/>
            <person name="Underwood J."/>
            <person name="Diekhans M."/>
            <person name="Fiddes I."/>
            <person name="Haussler D."/>
            <person name="Eichler E."/>
        </authorList>
    </citation>
    <scope>NUCLEOTIDE SEQUENCE [LARGE SCALE GENOMIC DNA]</scope>
    <source>
        <strain evidence="1">Yerkes chimp pedigree #C0471</strain>
    </source>
</reference>
<organism evidence="1 2">
    <name type="scientific">Pan troglodytes</name>
    <name type="common">Chimpanzee</name>
    <dbReference type="NCBI Taxonomy" id="9598"/>
    <lineage>
        <taxon>Eukaryota</taxon>
        <taxon>Metazoa</taxon>
        <taxon>Chordata</taxon>
        <taxon>Craniata</taxon>
        <taxon>Vertebrata</taxon>
        <taxon>Euteleostomi</taxon>
        <taxon>Mammalia</taxon>
        <taxon>Eutheria</taxon>
        <taxon>Euarchontoglires</taxon>
        <taxon>Primates</taxon>
        <taxon>Haplorrhini</taxon>
        <taxon>Catarrhini</taxon>
        <taxon>Hominidae</taxon>
        <taxon>Pan</taxon>
    </lineage>
</organism>
<dbReference type="Proteomes" id="UP000236370">
    <property type="component" value="Unassembled WGS sequence"/>
</dbReference>
<protein>
    <submittedName>
        <fullName evidence="1">ZDHHC17 isoform 16</fullName>
    </submittedName>
</protein>
<evidence type="ECO:0000313" key="1">
    <source>
        <dbReference type="EMBL" id="PNI59495.1"/>
    </source>
</evidence>
<accession>A0A2J8MJ00</accession>
<dbReference type="EMBL" id="NBAG03000254">
    <property type="protein sequence ID" value="PNI59495.1"/>
    <property type="molecule type" value="Genomic_DNA"/>
</dbReference>
<name>A0A2J8MJ00_PANTR</name>
<proteinExistence type="predicted"/>
<gene>
    <name evidence="1" type="ORF">CK820_G0020305</name>
</gene>
<sequence>NTKMADGPDEYDTEAGCVPLLHPEFEMELRSCCPG</sequence>